<keyword evidence="2" id="KW-0472">Membrane</keyword>
<proteinExistence type="predicted"/>
<keyword evidence="3" id="KW-0614">Plasmid</keyword>
<dbReference type="EMBL" id="CP067421">
    <property type="protein sequence ID" value="QQP92973.1"/>
    <property type="molecule type" value="Genomic_DNA"/>
</dbReference>
<reference evidence="3" key="1">
    <citation type="submission" date="2021-02" db="EMBL/GenBank/DDBJ databases">
        <title>Skermanella TT6 skin isolate.</title>
        <authorList>
            <person name="Lee K."/>
            <person name="Ganzorig M."/>
        </authorList>
    </citation>
    <scope>NUCLEOTIDE SEQUENCE</scope>
    <source>
        <strain evidence="3">TT6</strain>
    </source>
</reference>
<protein>
    <submittedName>
        <fullName evidence="3">Uncharacterized protein</fullName>
    </submittedName>
</protein>
<evidence type="ECO:0000313" key="4">
    <source>
        <dbReference type="Proteomes" id="UP000595197"/>
    </source>
</evidence>
<accession>A0ABX7BI56</accession>
<dbReference type="Proteomes" id="UP000595197">
    <property type="component" value="Plasmid pTT6-1"/>
</dbReference>
<keyword evidence="4" id="KW-1185">Reference proteome</keyword>
<organism evidence="3 4">
    <name type="scientific">Skermanella cutis</name>
    <dbReference type="NCBI Taxonomy" id="2775420"/>
    <lineage>
        <taxon>Bacteria</taxon>
        <taxon>Pseudomonadati</taxon>
        <taxon>Pseudomonadota</taxon>
        <taxon>Alphaproteobacteria</taxon>
        <taxon>Rhodospirillales</taxon>
        <taxon>Azospirillaceae</taxon>
        <taxon>Skermanella</taxon>
    </lineage>
</organism>
<keyword evidence="2" id="KW-0812">Transmembrane</keyword>
<evidence type="ECO:0000256" key="1">
    <source>
        <dbReference type="SAM" id="MobiDB-lite"/>
    </source>
</evidence>
<gene>
    <name evidence="3" type="ORF">IGS68_31565</name>
</gene>
<geneLocation type="plasmid" evidence="3 4">
    <name>pTT6-1</name>
</geneLocation>
<keyword evidence="2" id="KW-1133">Transmembrane helix</keyword>
<feature type="transmembrane region" description="Helical" evidence="2">
    <location>
        <begin position="38"/>
        <end position="57"/>
    </location>
</feature>
<dbReference type="RefSeq" id="WP_201082290.1">
    <property type="nucleotide sequence ID" value="NZ_CP067421.1"/>
</dbReference>
<evidence type="ECO:0000313" key="3">
    <source>
        <dbReference type="EMBL" id="QQP92973.1"/>
    </source>
</evidence>
<name>A0ABX7BI56_9PROT</name>
<sequence length="58" mass="6432">MPQNARSDQNHRQDQPTTVSGDDARQGQIVLNTPARRWIFIVGLVGFVVLAFLLAILS</sequence>
<evidence type="ECO:0000256" key="2">
    <source>
        <dbReference type="SAM" id="Phobius"/>
    </source>
</evidence>
<feature type="region of interest" description="Disordered" evidence="1">
    <location>
        <begin position="1"/>
        <end position="26"/>
    </location>
</feature>